<protein>
    <submittedName>
        <fullName evidence="1">Uncharacterized protein</fullName>
    </submittedName>
</protein>
<organism evidence="1 2">
    <name type="scientific">Arenimonas soli</name>
    <dbReference type="NCBI Taxonomy" id="2269504"/>
    <lineage>
        <taxon>Bacteria</taxon>
        <taxon>Pseudomonadati</taxon>
        <taxon>Pseudomonadota</taxon>
        <taxon>Gammaproteobacteria</taxon>
        <taxon>Lysobacterales</taxon>
        <taxon>Lysobacteraceae</taxon>
        <taxon>Arenimonas</taxon>
    </lineage>
</organism>
<dbReference type="EMBL" id="BMKC01000002">
    <property type="protein sequence ID" value="GGA80735.1"/>
    <property type="molecule type" value="Genomic_DNA"/>
</dbReference>
<evidence type="ECO:0000313" key="1">
    <source>
        <dbReference type="EMBL" id="GGA80735.1"/>
    </source>
</evidence>
<dbReference type="Proteomes" id="UP000623419">
    <property type="component" value="Unassembled WGS sequence"/>
</dbReference>
<proteinExistence type="predicted"/>
<reference evidence="2" key="1">
    <citation type="journal article" date="2019" name="Int. J. Syst. Evol. Microbiol.">
        <title>The Global Catalogue of Microorganisms (GCM) 10K type strain sequencing project: providing services to taxonomists for standard genome sequencing and annotation.</title>
        <authorList>
            <consortium name="The Broad Institute Genomics Platform"/>
            <consortium name="The Broad Institute Genome Sequencing Center for Infectious Disease"/>
            <person name="Wu L."/>
            <person name="Ma J."/>
        </authorList>
    </citation>
    <scope>NUCLEOTIDE SEQUENCE [LARGE SCALE GENOMIC DNA]</scope>
    <source>
        <strain evidence="2">CGMCC 1.15905</strain>
    </source>
</reference>
<gene>
    <name evidence="1" type="ORF">GCM10011521_18800</name>
</gene>
<sequence>MMKWLKNSLLVGLVLAIGYLVAVQVLRWIAFGEEEREALALMEVEVPAPAGTSGFKYLAFSGRDIPAAELDQALARDLAAYRDWHAGWGARLLDDGIQASVADPEYFDSPVAATYPERPKVDAPAVACGLRETDCLGKLRGHEDDIRAWLQAEAARLALAEQALRSDHLDNPYPPAMDSPIAAFQMLRLPVNDIALQALDGDVAGATVRACDLLAAERRFLRQDGQLIDKMVHGSLVDGAAGLLLGLRRLAPEAPLPENCAAATGPVAAEDFLACGAFRKEYATVASLSTAMHEATSDSWNPLHWLSRWALSDDRLMRAWSARHFAPMCRPEGIAGILEGRVPDAPGFAYDPLSVDFWAAPISHILSAIAAPAYGQYQDRLLDQAASLRLHLAAIAAVGGEMPAAQVPMAAASPGYDITVQDGHWVLPLRRANAQAAPELRIAIPAAQE</sequence>
<comment type="caution">
    <text evidence="1">The sequence shown here is derived from an EMBL/GenBank/DDBJ whole genome shotgun (WGS) entry which is preliminary data.</text>
</comment>
<keyword evidence="2" id="KW-1185">Reference proteome</keyword>
<accession>A0ABQ1HKS4</accession>
<evidence type="ECO:0000313" key="2">
    <source>
        <dbReference type="Proteomes" id="UP000623419"/>
    </source>
</evidence>
<name>A0ABQ1HKS4_9GAMM</name>